<dbReference type="EC" id="2.7.10.2" evidence="1"/>
<feature type="region of interest" description="Disordered" evidence="9">
    <location>
        <begin position="853"/>
        <end position="881"/>
    </location>
</feature>
<dbReference type="PROSITE" id="PS50011">
    <property type="entry name" value="PROTEIN_KINASE_DOM"/>
    <property type="match status" value="1"/>
</dbReference>
<dbReference type="GO" id="GO:0005524">
    <property type="term" value="F:ATP binding"/>
    <property type="evidence" value="ECO:0007669"/>
    <property type="project" value="UniProtKB-KW"/>
</dbReference>
<evidence type="ECO:0000256" key="7">
    <source>
        <dbReference type="ARBA" id="ARBA00023137"/>
    </source>
</evidence>
<dbReference type="AlphaFoldDB" id="A0A9W9YDA1"/>
<keyword evidence="3" id="KW-0808">Transferase</keyword>
<evidence type="ECO:0000313" key="12">
    <source>
        <dbReference type="EMBL" id="KAJ7331621.1"/>
    </source>
</evidence>
<keyword evidence="13" id="KW-1185">Reference proteome</keyword>
<dbReference type="SMART" id="SM00326">
    <property type="entry name" value="SH3"/>
    <property type="match status" value="1"/>
</dbReference>
<dbReference type="Gene3D" id="1.10.510.10">
    <property type="entry name" value="Transferase(Phosphotransferase) domain 1"/>
    <property type="match status" value="1"/>
</dbReference>
<dbReference type="PROSITE" id="PS50002">
    <property type="entry name" value="SH3"/>
    <property type="match status" value="1"/>
</dbReference>
<evidence type="ECO:0000256" key="5">
    <source>
        <dbReference type="ARBA" id="ARBA00022777"/>
    </source>
</evidence>
<dbReference type="Pfam" id="PF00018">
    <property type="entry name" value="SH3_1"/>
    <property type="match status" value="1"/>
</dbReference>
<keyword evidence="6" id="KW-0067">ATP-binding</keyword>
<feature type="domain" description="SH3" evidence="10">
    <location>
        <begin position="142"/>
        <end position="204"/>
    </location>
</feature>
<dbReference type="SUPFAM" id="SSF56112">
    <property type="entry name" value="Protein kinase-like (PK-like)"/>
    <property type="match status" value="1"/>
</dbReference>
<feature type="compositionally biased region" description="Basic and acidic residues" evidence="9">
    <location>
        <begin position="807"/>
        <end position="816"/>
    </location>
</feature>
<feature type="compositionally biased region" description="Low complexity" evidence="9">
    <location>
        <begin position="261"/>
        <end position="273"/>
    </location>
</feature>
<organism evidence="12 13">
    <name type="scientific">Desmophyllum pertusum</name>
    <dbReference type="NCBI Taxonomy" id="174260"/>
    <lineage>
        <taxon>Eukaryota</taxon>
        <taxon>Metazoa</taxon>
        <taxon>Cnidaria</taxon>
        <taxon>Anthozoa</taxon>
        <taxon>Hexacorallia</taxon>
        <taxon>Scleractinia</taxon>
        <taxon>Caryophylliina</taxon>
        <taxon>Caryophylliidae</taxon>
        <taxon>Desmophyllum</taxon>
    </lineage>
</organism>
<evidence type="ECO:0000256" key="8">
    <source>
        <dbReference type="PROSITE-ProRule" id="PRU00192"/>
    </source>
</evidence>
<dbReference type="Gene3D" id="2.30.30.40">
    <property type="entry name" value="SH3 Domains"/>
    <property type="match status" value="1"/>
</dbReference>
<keyword evidence="4" id="KW-0547">Nucleotide-binding</keyword>
<gene>
    <name evidence="12" type="primary">TNK2_1</name>
    <name evidence="12" type="ORF">OS493_019209</name>
</gene>
<evidence type="ECO:0000256" key="4">
    <source>
        <dbReference type="ARBA" id="ARBA00022741"/>
    </source>
</evidence>
<sequence length="938" mass="104785">MSLKVTWSNSVSPGNTVVRLFALTSTYSRLDSLEIELKFGYAIRRIQRCPQEALKFRKFSHASDVWAFGITVLEIFSYGMEPWPGLNGAEILDKVDMPLCERPKRPDHCPPEIYNILITHCWAHEPHQRARFSTLKKMVDESHPVNAAAVFPYESKCQQNLSFQGGDIITLLEASPDASWWKGQNMRTKQVGLFPSELVESGLRRAVSPVSHRTSPKPRSSVKQRSKQCNQLPNCDCGSAHIYETPVLMYSSDVFTTGSSGSTSFSSRSVESDLTSSTEVDSGYSSSVDIRRFNLLNGENSPEQQTANFGALYENINIRKPTAYELMSPAIGPVSSPIPIPKQGTGEPRYFREQCDTLSTPPMVNQKCPLDFSNFHNPRLSGCKTESPPIPVNNSSSLPIRLVAHQDSTRLSKTVSPPASKKYPLDSGIGETFPQEMLTFVKRVAVDKSASEEEDIYEDLSMPFVAVPENSSETGAKTLSSRDSLKAHNEHSYENHCIPVKQQSIKKREPQKDVNHHHDVPGDEFDRIRCHSAYQLQNDHQLRDARSNTWPTQQNYDNHKLLKDADAASSSGACCYDNHKLRPSDTKVASSDECYDNWKIKNETCNSADASHEVNERLVLQNGSVESEHNHINDSVYENCEIVDKKKEISEKEAMGISIPRCNDQNDSNHQKLSHSLPTNCHCVDVVPDEQHGFKKMILEKRSPPALTRVGSADAITVDEDTGDRLSFRLTADRGDNLHFQNHPTPPPRWKRIARMKRTQSLVGCSQQRWEMAVSPELATALSNRWNGTAVDAAEKSNQETNMVSDPRLEAPDTEKPALPPRANRNSVITTKHTNTSSNTYENVILPRKLSTEEACPPKLPPKLRRSINGNSAFKNTSPRARSLQYENVDGVNGFHVVGDQNGEPGLGNDSPPPLPRKLSRNKVPPVIPCRVDLEQTC</sequence>
<feature type="compositionally biased region" description="Basic residues" evidence="9">
    <location>
        <begin position="214"/>
        <end position="226"/>
    </location>
</feature>
<dbReference type="InterPro" id="IPR036028">
    <property type="entry name" value="SH3-like_dom_sf"/>
</dbReference>
<feature type="compositionally biased region" description="Basic and acidic residues" evidence="9">
    <location>
        <begin position="506"/>
        <end position="523"/>
    </location>
</feature>
<evidence type="ECO:0000256" key="9">
    <source>
        <dbReference type="SAM" id="MobiDB-lite"/>
    </source>
</evidence>
<dbReference type="InterPro" id="IPR011009">
    <property type="entry name" value="Kinase-like_dom_sf"/>
</dbReference>
<evidence type="ECO:0000256" key="6">
    <source>
        <dbReference type="ARBA" id="ARBA00022840"/>
    </source>
</evidence>
<dbReference type="Proteomes" id="UP001163046">
    <property type="component" value="Unassembled WGS sequence"/>
</dbReference>
<dbReference type="Pfam" id="PF07714">
    <property type="entry name" value="PK_Tyr_Ser-Thr"/>
    <property type="match status" value="1"/>
</dbReference>
<evidence type="ECO:0000313" key="13">
    <source>
        <dbReference type="Proteomes" id="UP001163046"/>
    </source>
</evidence>
<dbReference type="InterPro" id="IPR020635">
    <property type="entry name" value="Tyr_kinase_cat_dom"/>
</dbReference>
<keyword evidence="2 8" id="KW-0728">SH3 domain</keyword>
<dbReference type="OrthoDB" id="635774at2759"/>
<dbReference type="InterPro" id="IPR001452">
    <property type="entry name" value="SH3_domain"/>
</dbReference>
<feature type="region of interest" description="Disordered" evidence="9">
    <location>
        <begin position="205"/>
        <end position="228"/>
    </location>
</feature>
<evidence type="ECO:0000256" key="2">
    <source>
        <dbReference type="ARBA" id="ARBA00022443"/>
    </source>
</evidence>
<feature type="region of interest" description="Disordered" evidence="9">
    <location>
        <begin position="503"/>
        <end position="523"/>
    </location>
</feature>
<keyword evidence="7" id="KW-0829">Tyrosine-protein kinase</keyword>
<feature type="domain" description="Protein kinase" evidence="11">
    <location>
        <begin position="1"/>
        <end position="146"/>
    </location>
</feature>
<feature type="region of interest" description="Disordered" evidence="9">
    <location>
        <begin position="408"/>
        <end position="427"/>
    </location>
</feature>
<dbReference type="EMBL" id="MU827788">
    <property type="protein sequence ID" value="KAJ7331621.1"/>
    <property type="molecule type" value="Genomic_DNA"/>
</dbReference>
<feature type="region of interest" description="Disordered" evidence="9">
    <location>
        <begin position="899"/>
        <end position="923"/>
    </location>
</feature>
<name>A0A9W9YDA1_9CNID</name>
<feature type="region of interest" description="Disordered" evidence="9">
    <location>
        <begin position="261"/>
        <end position="282"/>
    </location>
</feature>
<keyword evidence="5 12" id="KW-0418">Kinase</keyword>
<dbReference type="SUPFAM" id="SSF50044">
    <property type="entry name" value="SH3-domain"/>
    <property type="match status" value="1"/>
</dbReference>
<feature type="compositionally biased region" description="Polar residues" evidence="9">
    <location>
        <begin position="868"/>
        <end position="880"/>
    </location>
</feature>
<evidence type="ECO:0000259" key="11">
    <source>
        <dbReference type="PROSITE" id="PS50011"/>
    </source>
</evidence>
<evidence type="ECO:0000256" key="1">
    <source>
        <dbReference type="ARBA" id="ARBA00011903"/>
    </source>
</evidence>
<dbReference type="InterPro" id="IPR000719">
    <property type="entry name" value="Prot_kinase_dom"/>
</dbReference>
<protein>
    <recommendedName>
        <fullName evidence="1">non-specific protein-tyrosine kinase</fullName>
        <ecNumber evidence="1">2.7.10.2</ecNumber>
    </recommendedName>
</protein>
<dbReference type="PANTHER" id="PTHR24418">
    <property type="entry name" value="TYROSINE-PROTEIN KINASE"/>
    <property type="match status" value="1"/>
</dbReference>
<proteinExistence type="predicted"/>
<evidence type="ECO:0000259" key="10">
    <source>
        <dbReference type="PROSITE" id="PS50002"/>
    </source>
</evidence>
<evidence type="ECO:0000256" key="3">
    <source>
        <dbReference type="ARBA" id="ARBA00022679"/>
    </source>
</evidence>
<dbReference type="InterPro" id="IPR050198">
    <property type="entry name" value="Non-receptor_tyrosine_kinases"/>
</dbReference>
<feature type="region of interest" description="Disordered" evidence="9">
    <location>
        <begin position="795"/>
        <end position="824"/>
    </location>
</feature>
<dbReference type="GO" id="GO:0004715">
    <property type="term" value="F:non-membrane spanning protein tyrosine kinase activity"/>
    <property type="evidence" value="ECO:0007669"/>
    <property type="project" value="UniProtKB-EC"/>
</dbReference>
<comment type="caution">
    <text evidence="12">The sequence shown here is derived from an EMBL/GenBank/DDBJ whole genome shotgun (WGS) entry which is preliminary data.</text>
</comment>
<reference evidence="12" key="1">
    <citation type="submission" date="2023-01" db="EMBL/GenBank/DDBJ databases">
        <title>Genome assembly of the deep-sea coral Lophelia pertusa.</title>
        <authorList>
            <person name="Herrera S."/>
            <person name="Cordes E."/>
        </authorList>
    </citation>
    <scope>NUCLEOTIDE SEQUENCE</scope>
    <source>
        <strain evidence="12">USNM1676648</strain>
        <tissue evidence="12">Polyp</tissue>
    </source>
</reference>
<dbReference type="SMART" id="SM00219">
    <property type="entry name" value="TyrKc"/>
    <property type="match status" value="1"/>
</dbReference>
<dbReference type="InterPro" id="IPR001245">
    <property type="entry name" value="Ser-Thr/Tyr_kinase_cat_dom"/>
</dbReference>
<accession>A0A9W9YDA1</accession>